<reference evidence="1" key="1">
    <citation type="submission" date="2018-01" db="EMBL/GenBank/DDBJ databases">
        <title>An insight into the sialome of Amazonian anophelines.</title>
        <authorList>
            <person name="Ribeiro J.M."/>
            <person name="Scarpassa V."/>
            <person name="Calvo E."/>
        </authorList>
    </citation>
    <scope>NUCLEOTIDE SEQUENCE</scope>
</reference>
<proteinExistence type="predicted"/>
<organism evidence="1">
    <name type="scientific">Anopheles darlingi</name>
    <name type="common">Mosquito</name>
    <dbReference type="NCBI Taxonomy" id="43151"/>
    <lineage>
        <taxon>Eukaryota</taxon>
        <taxon>Metazoa</taxon>
        <taxon>Ecdysozoa</taxon>
        <taxon>Arthropoda</taxon>
        <taxon>Hexapoda</taxon>
        <taxon>Insecta</taxon>
        <taxon>Pterygota</taxon>
        <taxon>Neoptera</taxon>
        <taxon>Endopterygota</taxon>
        <taxon>Diptera</taxon>
        <taxon>Nematocera</taxon>
        <taxon>Culicoidea</taxon>
        <taxon>Culicidae</taxon>
        <taxon>Anophelinae</taxon>
        <taxon>Anopheles</taxon>
    </lineage>
</organism>
<accession>A0A2M4DGK8</accession>
<evidence type="ECO:0000313" key="1">
    <source>
        <dbReference type="EMBL" id="MBW76278.1"/>
    </source>
</evidence>
<dbReference type="EMBL" id="GGFL01012100">
    <property type="protein sequence ID" value="MBW76278.1"/>
    <property type="molecule type" value="Transcribed_RNA"/>
</dbReference>
<protein>
    <submittedName>
        <fullName evidence="1">Uncharacterized protein</fullName>
    </submittedName>
</protein>
<name>A0A2M4DGK8_ANODA</name>
<sequence length="109" mass="12684">MPWLMMNRDDLPILLLLLVRVPVYMLYVQSSFCAFDYSVYLTCVRVCVCVCSFSFPFPHLHVLHTTFKKRREVGGLVQIEILIVCYQCQPVRNPSMFKNSCTAIECQIL</sequence>
<dbReference type="AlphaFoldDB" id="A0A2M4DGK8"/>